<evidence type="ECO:0000259" key="1">
    <source>
        <dbReference type="Pfam" id="PF01814"/>
    </source>
</evidence>
<dbReference type="CDD" id="cd12108">
    <property type="entry name" value="Hr-like"/>
    <property type="match status" value="1"/>
</dbReference>
<keyword evidence="3" id="KW-1185">Reference proteome</keyword>
<evidence type="ECO:0000313" key="3">
    <source>
        <dbReference type="Proteomes" id="UP000813385"/>
    </source>
</evidence>
<dbReference type="AlphaFoldDB" id="A0A8K0TG36"/>
<proteinExistence type="predicted"/>
<reference evidence="2" key="1">
    <citation type="journal article" date="2021" name="Nat. Commun.">
        <title>Genetic determinants of endophytism in the Arabidopsis root mycobiome.</title>
        <authorList>
            <person name="Mesny F."/>
            <person name="Miyauchi S."/>
            <person name="Thiergart T."/>
            <person name="Pickel B."/>
            <person name="Atanasova L."/>
            <person name="Karlsson M."/>
            <person name="Huettel B."/>
            <person name="Barry K.W."/>
            <person name="Haridas S."/>
            <person name="Chen C."/>
            <person name="Bauer D."/>
            <person name="Andreopoulos W."/>
            <person name="Pangilinan J."/>
            <person name="LaButti K."/>
            <person name="Riley R."/>
            <person name="Lipzen A."/>
            <person name="Clum A."/>
            <person name="Drula E."/>
            <person name="Henrissat B."/>
            <person name="Kohler A."/>
            <person name="Grigoriev I.V."/>
            <person name="Martin F.M."/>
            <person name="Hacquard S."/>
        </authorList>
    </citation>
    <scope>NUCLEOTIDE SEQUENCE</scope>
    <source>
        <strain evidence="2">MPI-CAGE-AT-0016</strain>
    </source>
</reference>
<organism evidence="2 3">
    <name type="scientific">Plectosphaerella cucumerina</name>
    <dbReference type="NCBI Taxonomy" id="40658"/>
    <lineage>
        <taxon>Eukaryota</taxon>
        <taxon>Fungi</taxon>
        <taxon>Dikarya</taxon>
        <taxon>Ascomycota</taxon>
        <taxon>Pezizomycotina</taxon>
        <taxon>Sordariomycetes</taxon>
        <taxon>Hypocreomycetidae</taxon>
        <taxon>Glomerellales</taxon>
        <taxon>Plectosphaerellaceae</taxon>
        <taxon>Plectosphaerella</taxon>
    </lineage>
</organism>
<dbReference type="PANTHER" id="PTHR38048">
    <property type="entry name" value="EXPRESSED PROTEIN"/>
    <property type="match status" value="1"/>
</dbReference>
<feature type="domain" description="Hemerythrin-like" evidence="1">
    <location>
        <begin position="37"/>
        <end position="163"/>
    </location>
</feature>
<dbReference type="OrthoDB" id="58416at2759"/>
<sequence length="260" mass="29165">MTTKPSSAPWADEPFHLIPTPSNRLDGSLAHVYCATMMSHAHNTIIRGLNAIIQQAPHVGPEDAKDLLFYVKAWTKMINHHHDVEETFIFPELEAFSGVQGLMDDPKHQHSLFHDALEKLLEYSSSTKPEDYTWEGPGGMKDIIDSFSGPLTDHLYAEIDVLLALDHLDGDKLRETWDKAETIAKQTGNIAMLYDIFPSVLGCADKTFDGGNEFPPLPFVVPYMVKYWFAGGNGAWRFGPCDWWGKPRPLAFVPSPDRTP</sequence>
<comment type="caution">
    <text evidence="2">The sequence shown here is derived from an EMBL/GenBank/DDBJ whole genome shotgun (WGS) entry which is preliminary data.</text>
</comment>
<dbReference type="Proteomes" id="UP000813385">
    <property type="component" value="Unassembled WGS sequence"/>
</dbReference>
<protein>
    <recommendedName>
        <fullName evidence="1">Hemerythrin-like domain-containing protein</fullName>
    </recommendedName>
</protein>
<dbReference type="InterPro" id="IPR053206">
    <property type="entry name" value="Dimeric_xanthone_biosynth"/>
</dbReference>
<name>A0A8K0TG36_9PEZI</name>
<accession>A0A8K0TG36</accession>
<gene>
    <name evidence="2" type="ORF">B0T11DRAFT_274384</name>
</gene>
<dbReference type="Pfam" id="PF01814">
    <property type="entry name" value="Hemerythrin"/>
    <property type="match status" value="1"/>
</dbReference>
<dbReference type="EMBL" id="JAGPXD010000002">
    <property type="protein sequence ID" value="KAH7366920.1"/>
    <property type="molecule type" value="Genomic_DNA"/>
</dbReference>
<dbReference type="InterPro" id="IPR012312">
    <property type="entry name" value="Hemerythrin-like"/>
</dbReference>
<dbReference type="Gene3D" id="1.20.120.520">
    <property type="entry name" value="nmb1532 protein domain like"/>
    <property type="match status" value="1"/>
</dbReference>
<evidence type="ECO:0000313" key="2">
    <source>
        <dbReference type="EMBL" id="KAH7366920.1"/>
    </source>
</evidence>
<dbReference type="PANTHER" id="PTHR38048:SF2">
    <property type="entry name" value="HEMERYTHRIN-LIKE DOMAIN-CONTAINING PROTEIN"/>
    <property type="match status" value="1"/>
</dbReference>